<dbReference type="PANTHER" id="PTHR23083:SF464">
    <property type="entry name" value="TETRATRICOPEPTIDE REPEAT DOMAIN 7, ISOFORM A"/>
    <property type="match status" value="1"/>
</dbReference>
<comment type="similarity">
    <text evidence="3">Belongs to the YPP1 family.</text>
</comment>
<dbReference type="GO" id="GO:0022857">
    <property type="term" value="F:transmembrane transporter activity"/>
    <property type="evidence" value="ECO:0007669"/>
    <property type="project" value="InterPro"/>
</dbReference>
<keyword evidence="5" id="KW-0812">Transmembrane</keyword>
<evidence type="ECO:0008006" key="8">
    <source>
        <dbReference type="Google" id="ProtNLM"/>
    </source>
</evidence>
<keyword evidence="5" id="KW-0472">Membrane</keyword>
<sequence length="379" mass="40660">MSATTVRLQTISSPEAVATSSLRRSSWVRPASTRQAEFQHDRELDDAIPLHSLQPTVSAREVPFSITDASRTAAIITSVTLVTAISTLLNGLTTVALPTITSELHIPDSMQLWPSSIQALTTGCTLLFSGTIADALGSRFMYLAGTILQAGFILGCGLARSSAQLILFRGLSGVAVSLQKGWGGGKSVDELWADVWSVKGDLAVSRELPFEAMEHYEQALTYFPDHLEAIIGLSDMLMDIYEEKMPAEEPEPPLIPSNPAISSQTSKSANPPPPRLTTAKSSFASAGREPPPNARSKDPTPAQLNRLAARDRAYMLLSTLTKLGSGWDSPEAWFALARAHELSGEVGRAKKALWWVVEVGESRGVRGWGESVGGGGYCL</sequence>
<organism evidence="6 7">
    <name type="scientific">Friedmanniomyces endolithicus</name>
    <dbReference type="NCBI Taxonomy" id="329885"/>
    <lineage>
        <taxon>Eukaryota</taxon>
        <taxon>Fungi</taxon>
        <taxon>Dikarya</taxon>
        <taxon>Ascomycota</taxon>
        <taxon>Pezizomycotina</taxon>
        <taxon>Dothideomycetes</taxon>
        <taxon>Dothideomycetidae</taxon>
        <taxon>Mycosphaerellales</taxon>
        <taxon>Teratosphaeriaceae</taxon>
        <taxon>Friedmanniomyces</taxon>
    </lineage>
</organism>
<feature type="transmembrane region" description="Helical" evidence="5">
    <location>
        <begin position="112"/>
        <end position="133"/>
    </location>
</feature>
<feature type="transmembrane region" description="Helical" evidence="5">
    <location>
        <begin position="73"/>
        <end position="100"/>
    </location>
</feature>
<proteinExistence type="inferred from homology"/>
<dbReference type="Proteomes" id="UP001175353">
    <property type="component" value="Unassembled WGS sequence"/>
</dbReference>
<evidence type="ECO:0000256" key="5">
    <source>
        <dbReference type="SAM" id="Phobius"/>
    </source>
</evidence>
<dbReference type="InterPro" id="IPR051722">
    <property type="entry name" value="Endocytosis_PI4K-reg_protein"/>
</dbReference>
<dbReference type="EMBL" id="JAUJLE010000195">
    <property type="protein sequence ID" value="KAK0969635.1"/>
    <property type="molecule type" value="Genomic_DNA"/>
</dbReference>
<dbReference type="SUPFAM" id="SSF103473">
    <property type="entry name" value="MFS general substrate transporter"/>
    <property type="match status" value="1"/>
</dbReference>
<dbReference type="SUPFAM" id="SSF48452">
    <property type="entry name" value="TPR-like"/>
    <property type="match status" value="1"/>
</dbReference>
<dbReference type="Gene3D" id="1.20.1250.20">
    <property type="entry name" value="MFS general substrate transporter like domains"/>
    <property type="match status" value="1"/>
</dbReference>
<dbReference type="Pfam" id="PF07690">
    <property type="entry name" value="MFS_1"/>
    <property type="match status" value="1"/>
</dbReference>
<dbReference type="InterPro" id="IPR011990">
    <property type="entry name" value="TPR-like_helical_dom_sf"/>
</dbReference>
<comment type="function">
    <text evidence="1">Involved in endocytosis.</text>
</comment>
<evidence type="ECO:0000313" key="7">
    <source>
        <dbReference type="Proteomes" id="UP001175353"/>
    </source>
</evidence>
<feature type="compositionally biased region" description="Polar residues" evidence="4">
    <location>
        <begin position="259"/>
        <end position="269"/>
    </location>
</feature>
<comment type="caution">
    <text evidence="6">The sequence shown here is derived from an EMBL/GenBank/DDBJ whole genome shotgun (WGS) entry which is preliminary data.</text>
</comment>
<evidence type="ECO:0000313" key="6">
    <source>
        <dbReference type="EMBL" id="KAK0969635.1"/>
    </source>
</evidence>
<keyword evidence="5" id="KW-1133">Transmembrane helix</keyword>
<dbReference type="PANTHER" id="PTHR23083">
    <property type="entry name" value="TETRATRICOPEPTIDE REPEAT PROTEIN, TPR"/>
    <property type="match status" value="1"/>
</dbReference>
<keyword evidence="7" id="KW-1185">Reference proteome</keyword>
<dbReference type="Gene3D" id="1.25.40.10">
    <property type="entry name" value="Tetratricopeptide repeat domain"/>
    <property type="match status" value="1"/>
</dbReference>
<name>A0AAN6K8D7_9PEZI</name>
<dbReference type="GO" id="GO:0016020">
    <property type="term" value="C:membrane"/>
    <property type="evidence" value="ECO:0007669"/>
    <property type="project" value="UniProtKB-SubCell"/>
</dbReference>
<accession>A0AAN6K8D7</accession>
<reference evidence="6" key="1">
    <citation type="submission" date="2023-06" db="EMBL/GenBank/DDBJ databases">
        <title>Black Yeasts Isolated from many extreme environments.</title>
        <authorList>
            <person name="Coleine C."/>
            <person name="Stajich J.E."/>
            <person name="Selbmann L."/>
        </authorList>
    </citation>
    <scope>NUCLEOTIDE SEQUENCE</scope>
    <source>
        <strain evidence="6">CCFEE 5200</strain>
    </source>
</reference>
<evidence type="ECO:0000256" key="3">
    <source>
        <dbReference type="ARBA" id="ARBA00038251"/>
    </source>
</evidence>
<feature type="transmembrane region" description="Helical" evidence="5">
    <location>
        <begin position="139"/>
        <end position="159"/>
    </location>
</feature>
<dbReference type="InterPro" id="IPR019734">
    <property type="entry name" value="TPR_rpt"/>
</dbReference>
<comment type="subcellular location">
    <subcellularLocation>
        <location evidence="2">Membrane</location>
        <topology evidence="2">Multi-pass membrane protein</topology>
    </subcellularLocation>
</comment>
<dbReference type="InterPro" id="IPR036259">
    <property type="entry name" value="MFS_trans_sf"/>
</dbReference>
<feature type="region of interest" description="Disordered" evidence="4">
    <location>
        <begin position="247"/>
        <end position="301"/>
    </location>
</feature>
<protein>
    <recommendedName>
        <fullName evidence="8">Major facilitator superfamily (MFS) profile domain-containing protein</fullName>
    </recommendedName>
</protein>
<dbReference type="InterPro" id="IPR011701">
    <property type="entry name" value="MFS"/>
</dbReference>
<gene>
    <name evidence="6" type="ORF">LTR91_016273</name>
</gene>
<dbReference type="SMART" id="SM00028">
    <property type="entry name" value="TPR"/>
    <property type="match status" value="2"/>
</dbReference>
<evidence type="ECO:0000256" key="4">
    <source>
        <dbReference type="SAM" id="MobiDB-lite"/>
    </source>
</evidence>
<evidence type="ECO:0000256" key="2">
    <source>
        <dbReference type="ARBA" id="ARBA00004141"/>
    </source>
</evidence>
<evidence type="ECO:0000256" key="1">
    <source>
        <dbReference type="ARBA" id="ARBA00002550"/>
    </source>
</evidence>
<dbReference type="AlphaFoldDB" id="A0AAN6K8D7"/>